<evidence type="ECO:0000313" key="14">
    <source>
        <dbReference type="Proteomes" id="UP000029393"/>
    </source>
</evidence>
<keyword evidence="5 12" id="KW-0813">Transport</keyword>
<evidence type="ECO:0000256" key="3">
    <source>
        <dbReference type="ARBA" id="ARBA00005811"/>
    </source>
</evidence>
<evidence type="ECO:0000256" key="1">
    <source>
        <dbReference type="ARBA" id="ARBA00003540"/>
    </source>
</evidence>
<dbReference type="PATRIC" id="fig|1384056.3.peg.2231"/>
<evidence type="ECO:0000256" key="11">
    <source>
        <dbReference type="ARBA" id="ARBA00023136"/>
    </source>
</evidence>
<dbReference type="GO" id="GO:0005886">
    <property type="term" value="C:plasma membrane"/>
    <property type="evidence" value="ECO:0007669"/>
    <property type="project" value="UniProtKB-SubCell"/>
</dbReference>
<organism evidence="13 14">
    <name type="scientific">Arenimonas metalli CF5-1</name>
    <dbReference type="NCBI Taxonomy" id="1384056"/>
    <lineage>
        <taxon>Bacteria</taxon>
        <taxon>Pseudomonadati</taxon>
        <taxon>Pseudomonadota</taxon>
        <taxon>Gammaproteobacteria</taxon>
        <taxon>Lysobacterales</taxon>
        <taxon>Lysobacteraceae</taxon>
        <taxon>Arenimonas</taxon>
    </lineage>
</organism>
<evidence type="ECO:0000256" key="2">
    <source>
        <dbReference type="ARBA" id="ARBA00004249"/>
    </source>
</evidence>
<proteinExistence type="inferred from homology"/>
<dbReference type="Gene3D" id="3.30.420.270">
    <property type="match status" value="1"/>
</dbReference>
<protein>
    <recommendedName>
        <fullName evidence="15">Biopolymer transporter ExbD</fullName>
    </recommendedName>
</protein>
<accession>A0A091ARD5</accession>
<keyword evidence="9 12" id="KW-0653">Protein transport</keyword>
<dbReference type="PANTHER" id="PTHR30558">
    <property type="entry name" value="EXBD MEMBRANE COMPONENT OF PMF-DRIVEN MACROMOLECULE IMPORT SYSTEM"/>
    <property type="match status" value="1"/>
</dbReference>
<sequence length="107" mass="11474">MLVLLVIFMVTAPLMDFRIPMGLSRPVPDPPPPSEQVTLVVERGDLFRLAGTPVTAQALPAALRMIESGQPGFLLRIEVDPDADYQSAATALAAVERSGIEKYGLAD</sequence>
<evidence type="ECO:0000256" key="8">
    <source>
        <dbReference type="ARBA" id="ARBA00022692"/>
    </source>
</evidence>
<dbReference type="Pfam" id="PF02472">
    <property type="entry name" value="ExbD"/>
    <property type="match status" value="1"/>
</dbReference>
<evidence type="ECO:0000256" key="10">
    <source>
        <dbReference type="ARBA" id="ARBA00022989"/>
    </source>
</evidence>
<keyword evidence="6" id="KW-1003">Cell membrane</keyword>
<evidence type="ECO:0008006" key="15">
    <source>
        <dbReference type="Google" id="ProtNLM"/>
    </source>
</evidence>
<dbReference type="STRING" id="1384056.N787_03615"/>
<gene>
    <name evidence="13" type="ORF">N787_03615</name>
</gene>
<keyword evidence="14" id="KW-1185">Reference proteome</keyword>
<keyword evidence="10" id="KW-1133">Transmembrane helix</keyword>
<dbReference type="GO" id="GO:0015031">
    <property type="term" value="P:protein transport"/>
    <property type="evidence" value="ECO:0007669"/>
    <property type="project" value="UniProtKB-KW"/>
</dbReference>
<evidence type="ECO:0000256" key="9">
    <source>
        <dbReference type="ARBA" id="ARBA00022927"/>
    </source>
</evidence>
<comment type="function">
    <text evidence="1">Involved in the TonB-dependent energy-dependent transport of various receptor-bound substrates.</text>
</comment>
<keyword evidence="11" id="KW-0472">Membrane</keyword>
<dbReference type="eggNOG" id="COG0848">
    <property type="taxonomic scope" value="Bacteria"/>
</dbReference>
<evidence type="ECO:0000256" key="12">
    <source>
        <dbReference type="RuleBase" id="RU003879"/>
    </source>
</evidence>
<comment type="subcellular location">
    <subcellularLocation>
        <location evidence="2">Cell inner membrane</location>
        <topology evidence="2">Single-pass type II membrane protein</topology>
    </subcellularLocation>
    <subcellularLocation>
        <location evidence="12">Cell membrane</location>
        <topology evidence="12">Single-pass type II membrane protein</topology>
    </subcellularLocation>
</comment>
<comment type="caution">
    <text evidence="13">The sequence shown here is derived from an EMBL/GenBank/DDBJ whole genome shotgun (WGS) entry which is preliminary data.</text>
</comment>
<dbReference type="GO" id="GO:0022857">
    <property type="term" value="F:transmembrane transporter activity"/>
    <property type="evidence" value="ECO:0007669"/>
    <property type="project" value="InterPro"/>
</dbReference>
<evidence type="ECO:0000256" key="4">
    <source>
        <dbReference type="ARBA" id="ARBA00011471"/>
    </source>
</evidence>
<dbReference type="EMBL" id="AVCK01000044">
    <property type="protein sequence ID" value="KFN42753.1"/>
    <property type="molecule type" value="Genomic_DNA"/>
</dbReference>
<evidence type="ECO:0000256" key="5">
    <source>
        <dbReference type="ARBA" id="ARBA00022448"/>
    </source>
</evidence>
<name>A0A091ARD5_9GAMM</name>
<keyword evidence="8 12" id="KW-0812">Transmembrane</keyword>
<dbReference type="PANTHER" id="PTHR30558:SF12">
    <property type="entry name" value="BIOPOLYMER TRANSPORT PROTEIN EXBD"/>
    <property type="match status" value="1"/>
</dbReference>
<comment type="similarity">
    <text evidence="3 12">Belongs to the ExbD/TolR family.</text>
</comment>
<reference evidence="13 14" key="1">
    <citation type="submission" date="2013-09" db="EMBL/GenBank/DDBJ databases">
        <title>Genome sequencing of Arenimonas metalli.</title>
        <authorList>
            <person name="Chen F."/>
            <person name="Wang G."/>
        </authorList>
    </citation>
    <scope>NUCLEOTIDE SEQUENCE [LARGE SCALE GENOMIC DNA]</scope>
    <source>
        <strain evidence="13 14">CF5-1</strain>
    </source>
</reference>
<dbReference type="Proteomes" id="UP000029393">
    <property type="component" value="Unassembled WGS sequence"/>
</dbReference>
<comment type="subunit">
    <text evidence="4">The accessory proteins ExbB and ExbD seem to form a complex with TonB.</text>
</comment>
<evidence type="ECO:0000256" key="6">
    <source>
        <dbReference type="ARBA" id="ARBA00022475"/>
    </source>
</evidence>
<evidence type="ECO:0000313" key="13">
    <source>
        <dbReference type="EMBL" id="KFN42753.1"/>
    </source>
</evidence>
<evidence type="ECO:0000256" key="7">
    <source>
        <dbReference type="ARBA" id="ARBA00022519"/>
    </source>
</evidence>
<dbReference type="InterPro" id="IPR003400">
    <property type="entry name" value="ExbD"/>
</dbReference>
<dbReference type="AlphaFoldDB" id="A0A091ARD5"/>
<keyword evidence="7" id="KW-0997">Cell inner membrane</keyword>